<dbReference type="AlphaFoldDB" id="A0A2D3NVI2"/>
<proteinExistence type="predicted"/>
<name>A0A2D3NVI2_9FUSO</name>
<evidence type="ECO:0000256" key="1">
    <source>
        <dbReference type="SAM" id="SignalP"/>
    </source>
</evidence>
<dbReference type="RefSeq" id="WP_100024866.1">
    <property type="nucleotide sequence ID" value="NZ_CP024699.1"/>
</dbReference>
<organism evidence="2 3">
    <name type="scientific">Fusobacterium pseudoperiodonticum</name>
    <dbReference type="NCBI Taxonomy" id="2663009"/>
    <lineage>
        <taxon>Bacteria</taxon>
        <taxon>Fusobacteriati</taxon>
        <taxon>Fusobacteriota</taxon>
        <taxon>Fusobacteriia</taxon>
        <taxon>Fusobacteriales</taxon>
        <taxon>Fusobacteriaceae</taxon>
        <taxon>Fusobacterium</taxon>
    </lineage>
</organism>
<keyword evidence="1" id="KW-0732">Signal</keyword>
<sequence length="150" mass="16885">MKKIMLGLFLILGAMSFAAPKFVDMTKVKNAGYVIKNEREDILTMTTSDDDSAIIISFSTANISSKEISDLLKSNALRNSENFIATLDNNRAYINEFEAQGFYSYMIVPKKEKVKNQHTYATYVSSKKLSKNDLSKITNAILDEAESYIK</sequence>
<reference evidence="2 3" key="1">
    <citation type="submission" date="2017-11" db="EMBL/GenBank/DDBJ databases">
        <title>Genome sequencing of Fusobacterium periodonticum KCOM 1261.</title>
        <authorList>
            <person name="Kook J.-K."/>
            <person name="Park S.-N."/>
            <person name="Lim Y.K."/>
        </authorList>
    </citation>
    <scope>NUCLEOTIDE SEQUENCE [LARGE SCALE GENOMIC DNA]</scope>
    <source>
        <strain evidence="2 3">KCOM 1261</strain>
    </source>
</reference>
<evidence type="ECO:0000313" key="3">
    <source>
        <dbReference type="Proteomes" id="UP000230056"/>
    </source>
</evidence>
<protein>
    <submittedName>
        <fullName evidence="2">Uncharacterized protein</fullName>
    </submittedName>
</protein>
<feature type="chain" id="PRO_5013669425" evidence="1">
    <location>
        <begin position="19"/>
        <end position="150"/>
    </location>
</feature>
<dbReference type="Proteomes" id="UP000230056">
    <property type="component" value="Chromosome"/>
</dbReference>
<feature type="signal peptide" evidence="1">
    <location>
        <begin position="1"/>
        <end position="18"/>
    </location>
</feature>
<accession>A0A2D3NVI2</accession>
<evidence type="ECO:0000313" key="2">
    <source>
        <dbReference type="EMBL" id="ATV59407.1"/>
    </source>
</evidence>
<dbReference type="EMBL" id="CP024699">
    <property type="protein sequence ID" value="ATV59407.1"/>
    <property type="molecule type" value="Genomic_DNA"/>
</dbReference>
<gene>
    <name evidence="2" type="ORF">CTM72_06465</name>
</gene>